<organism evidence="2 3">
    <name type="scientific">Bifidobacterium callitrichos DSM 23973</name>
    <dbReference type="NCBI Taxonomy" id="1437609"/>
    <lineage>
        <taxon>Bacteria</taxon>
        <taxon>Bacillati</taxon>
        <taxon>Actinomycetota</taxon>
        <taxon>Actinomycetes</taxon>
        <taxon>Bifidobacteriales</taxon>
        <taxon>Bifidobacteriaceae</taxon>
        <taxon>Bifidobacterium</taxon>
    </lineage>
</organism>
<evidence type="ECO:0000256" key="1">
    <source>
        <dbReference type="SAM" id="MobiDB-lite"/>
    </source>
</evidence>
<reference evidence="2 3" key="1">
    <citation type="submission" date="2014-03" db="EMBL/GenBank/DDBJ databases">
        <title>Genomics of Bifidobacteria.</title>
        <authorList>
            <person name="Ventura M."/>
            <person name="Milani C."/>
            <person name="Lugli G.A."/>
        </authorList>
    </citation>
    <scope>NUCLEOTIDE SEQUENCE [LARGE SCALE GENOMIC DNA]</scope>
    <source>
        <strain evidence="2 3">DSM 23973</strain>
    </source>
</reference>
<gene>
    <name evidence="2" type="ORF">BCAL_1996</name>
</gene>
<evidence type="ECO:0000313" key="2">
    <source>
        <dbReference type="EMBL" id="KFI52351.1"/>
    </source>
</evidence>
<dbReference type="AlphaFoldDB" id="A0A087A0Q1"/>
<name>A0A087A0Q1_9BIFI</name>
<dbReference type="RefSeq" id="WP_238549677.1">
    <property type="nucleotide sequence ID" value="NZ_JDUV01000015.1"/>
</dbReference>
<proteinExistence type="predicted"/>
<dbReference type="EMBL" id="JGYS01000017">
    <property type="protein sequence ID" value="KFI52351.1"/>
    <property type="molecule type" value="Genomic_DNA"/>
</dbReference>
<comment type="caution">
    <text evidence="2">The sequence shown here is derived from an EMBL/GenBank/DDBJ whole genome shotgun (WGS) entry which is preliminary data.</text>
</comment>
<accession>A0A087A0Q1</accession>
<sequence length="246" mass="25807">MLQVICGFIAGLALAGVGFWLTGGGLLGLGVSVALAALGYIAGSTLTEPERRIGHMLVSALPNGQKAADAIDAANVRLNAIGMLAGQVRDPMVKKEAGDFIAATRSLTDYVARDTSAYPTLRHYINVYGEQTEKLLRSYVDVESSGARDQMTKARGETIEALQVLERTAAGELSRAVSSKTLGIAADSDAIQRLAQMDGYDVTDSTPSDGPSLPSPAPSEEGAVSGADWGRDKATSNQSPDEQRKH</sequence>
<dbReference type="Proteomes" id="UP000029072">
    <property type="component" value="Unassembled WGS sequence"/>
</dbReference>
<evidence type="ECO:0000313" key="3">
    <source>
        <dbReference type="Proteomes" id="UP000029072"/>
    </source>
</evidence>
<protein>
    <recommendedName>
        <fullName evidence="4">5-bromo-4-chloroindolyl phosphate hydrolysis protein</fullName>
    </recommendedName>
</protein>
<evidence type="ECO:0008006" key="4">
    <source>
        <dbReference type="Google" id="ProtNLM"/>
    </source>
</evidence>
<feature type="region of interest" description="Disordered" evidence="1">
    <location>
        <begin position="200"/>
        <end position="246"/>
    </location>
</feature>
<dbReference type="STRING" id="1437609.BCAL_1996"/>
<dbReference type="eggNOG" id="ENOG5031G9B">
    <property type="taxonomic scope" value="Bacteria"/>
</dbReference>